<dbReference type="InterPro" id="IPR050565">
    <property type="entry name" value="LYPA1-2/EST-like"/>
</dbReference>
<dbReference type="InterPro" id="IPR029058">
    <property type="entry name" value="AB_hydrolase_fold"/>
</dbReference>
<dbReference type="AlphaFoldDB" id="A0AAN6WBP8"/>
<reference evidence="3" key="1">
    <citation type="journal article" date="2023" name="Mol. Phylogenet. Evol.">
        <title>Genome-scale phylogeny and comparative genomics of the fungal order Sordariales.</title>
        <authorList>
            <person name="Hensen N."/>
            <person name="Bonometti L."/>
            <person name="Westerberg I."/>
            <person name="Brannstrom I.O."/>
            <person name="Guillou S."/>
            <person name="Cros-Aarteil S."/>
            <person name="Calhoun S."/>
            <person name="Haridas S."/>
            <person name="Kuo A."/>
            <person name="Mondo S."/>
            <person name="Pangilinan J."/>
            <person name="Riley R."/>
            <person name="LaButti K."/>
            <person name="Andreopoulos B."/>
            <person name="Lipzen A."/>
            <person name="Chen C."/>
            <person name="Yan M."/>
            <person name="Daum C."/>
            <person name="Ng V."/>
            <person name="Clum A."/>
            <person name="Steindorff A."/>
            <person name="Ohm R.A."/>
            <person name="Martin F."/>
            <person name="Silar P."/>
            <person name="Natvig D.O."/>
            <person name="Lalanne C."/>
            <person name="Gautier V."/>
            <person name="Ament-Velasquez S.L."/>
            <person name="Kruys A."/>
            <person name="Hutchinson M.I."/>
            <person name="Powell A.J."/>
            <person name="Barry K."/>
            <person name="Miller A.N."/>
            <person name="Grigoriev I.V."/>
            <person name="Debuchy R."/>
            <person name="Gladieux P."/>
            <person name="Hiltunen Thoren M."/>
            <person name="Johannesson H."/>
        </authorList>
    </citation>
    <scope>NUCLEOTIDE SEQUENCE</scope>
    <source>
        <strain evidence="3">CBS 892.96</strain>
    </source>
</reference>
<accession>A0AAN6WBP8</accession>
<name>A0AAN6WBP8_9PEZI</name>
<feature type="domain" description="Phospholipase/carboxylesterase/thioesterase" evidence="2">
    <location>
        <begin position="70"/>
        <end position="273"/>
    </location>
</feature>
<dbReference type="EMBL" id="MU866174">
    <property type="protein sequence ID" value="KAK4177152.1"/>
    <property type="molecule type" value="Genomic_DNA"/>
</dbReference>
<dbReference type="Pfam" id="PF02230">
    <property type="entry name" value="Abhydrolase_2"/>
    <property type="match status" value="1"/>
</dbReference>
<evidence type="ECO:0000256" key="1">
    <source>
        <dbReference type="ARBA" id="ARBA00006499"/>
    </source>
</evidence>
<dbReference type="PANTHER" id="PTHR10655">
    <property type="entry name" value="LYSOPHOSPHOLIPASE-RELATED"/>
    <property type="match status" value="1"/>
</dbReference>
<gene>
    <name evidence="3" type="ORF">QBC36DRAFT_327733</name>
</gene>
<dbReference type="SUPFAM" id="SSF53474">
    <property type="entry name" value="alpha/beta-Hydrolases"/>
    <property type="match status" value="1"/>
</dbReference>
<organism evidence="3 4">
    <name type="scientific">Triangularia setosa</name>
    <dbReference type="NCBI Taxonomy" id="2587417"/>
    <lineage>
        <taxon>Eukaryota</taxon>
        <taxon>Fungi</taxon>
        <taxon>Dikarya</taxon>
        <taxon>Ascomycota</taxon>
        <taxon>Pezizomycotina</taxon>
        <taxon>Sordariomycetes</taxon>
        <taxon>Sordariomycetidae</taxon>
        <taxon>Sordariales</taxon>
        <taxon>Podosporaceae</taxon>
        <taxon>Triangularia</taxon>
    </lineage>
</organism>
<sequence length="293" mass="32496">MSSQILTTIFPPLKTSQYEHPHTHTLIFLHGRGDKIPSFLAGLSAWESSPTTPPPSPGLSDQEPAALTLRTAFPTFRLVFPRAPLRIVAAVAAQGERLEWNQWFDVWNTNDFSDNEELQAEGLKESVSGIREIIRQEAEKLGGRYDRIVLAGISMGGATSIHTLFNLEKPIGAFLGFCCRCPFAGSKKTLEEMRAVLGLPGTPQGNEVLKKTPVLLEHCIDDPLVKIKSGRTLRRVLVGLGAERLEWKEYETGGHWFKAPDGMDDVISFMRKNVLEVLEILDSGSDEDVDMDI</sequence>
<evidence type="ECO:0000313" key="4">
    <source>
        <dbReference type="Proteomes" id="UP001302321"/>
    </source>
</evidence>
<evidence type="ECO:0000313" key="3">
    <source>
        <dbReference type="EMBL" id="KAK4177152.1"/>
    </source>
</evidence>
<dbReference type="GO" id="GO:0052689">
    <property type="term" value="F:carboxylic ester hydrolase activity"/>
    <property type="evidence" value="ECO:0007669"/>
    <property type="project" value="TreeGrafter"/>
</dbReference>
<dbReference type="Gene3D" id="3.40.50.1820">
    <property type="entry name" value="alpha/beta hydrolase"/>
    <property type="match status" value="1"/>
</dbReference>
<keyword evidence="4" id="KW-1185">Reference proteome</keyword>
<dbReference type="PANTHER" id="PTHR10655:SF63">
    <property type="entry name" value="PHOSPHOLIPASE_CARBOXYLESTERASE_THIOESTERASE DOMAIN-CONTAINING PROTEIN"/>
    <property type="match status" value="1"/>
</dbReference>
<proteinExistence type="inferred from homology"/>
<dbReference type="GO" id="GO:0005737">
    <property type="term" value="C:cytoplasm"/>
    <property type="evidence" value="ECO:0007669"/>
    <property type="project" value="TreeGrafter"/>
</dbReference>
<evidence type="ECO:0000259" key="2">
    <source>
        <dbReference type="Pfam" id="PF02230"/>
    </source>
</evidence>
<dbReference type="GO" id="GO:0008474">
    <property type="term" value="F:palmitoyl-(protein) hydrolase activity"/>
    <property type="evidence" value="ECO:0007669"/>
    <property type="project" value="TreeGrafter"/>
</dbReference>
<protein>
    <submittedName>
        <fullName evidence="3">Acyl-protein thioesterase 1</fullName>
    </submittedName>
</protein>
<comment type="caution">
    <text evidence="3">The sequence shown here is derived from an EMBL/GenBank/DDBJ whole genome shotgun (WGS) entry which is preliminary data.</text>
</comment>
<reference evidence="3" key="2">
    <citation type="submission" date="2023-05" db="EMBL/GenBank/DDBJ databases">
        <authorList>
            <consortium name="Lawrence Berkeley National Laboratory"/>
            <person name="Steindorff A."/>
            <person name="Hensen N."/>
            <person name="Bonometti L."/>
            <person name="Westerberg I."/>
            <person name="Brannstrom I.O."/>
            <person name="Guillou S."/>
            <person name="Cros-Aarteil S."/>
            <person name="Calhoun S."/>
            <person name="Haridas S."/>
            <person name="Kuo A."/>
            <person name="Mondo S."/>
            <person name="Pangilinan J."/>
            <person name="Riley R."/>
            <person name="Labutti K."/>
            <person name="Andreopoulos B."/>
            <person name="Lipzen A."/>
            <person name="Chen C."/>
            <person name="Yanf M."/>
            <person name="Daum C."/>
            <person name="Ng V."/>
            <person name="Clum A."/>
            <person name="Ohm R."/>
            <person name="Martin F."/>
            <person name="Silar P."/>
            <person name="Natvig D."/>
            <person name="Lalanne C."/>
            <person name="Gautier V."/>
            <person name="Ament-Velasquez S.L."/>
            <person name="Kruys A."/>
            <person name="Hutchinson M.I."/>
            <person name="Powell A.J."/>
            <person name="Barry K."/>
            <person name="Miller A.N."/>
            <person name="Grigoriev I.V."/>
            <person name="Debuchy R."/>
            <person name="Gladieux P."/>
            <person name="Thoren M.H."/>
            <person name="Johannesson H."/>
        </authorList>
    </citation>
    <scope>NUCLEOTIDE SEQUENCE</scope>
    <source>
        <strain evidence="3">CBS 892.96</strain>
    </source>
</reference>
<comment type="similarity">
    <text evidence="1">Belongs to the AB hydrolase superfamily. AB hydrolase 2 family.</text>
</comment>
<dbReference type="InterPro" id="IPR003140">
    <property type="entry name" value="PLipase/COase/thioEstase"/>
</dbReference>
<dbReference type="Proteomes" id="UP001302321">
    <property type="component" value="Unassembled WGS sequence"/>
</dbReference>